<protein>
    <submittedName>
        <fullName evidence="2">Uncharacterized protein</fullName>
    </submittedName>
</protein>
<dbReference type="AlphaFoldDB" id="A0A1A0HEY6"/>
<sequence length="134" mass="14889">MTCESIDGEGLVLIQDFTQNLLPESSRDAGEDPHLGSKQVGTEVEMSDILVPDISDDGWKVQGRKRRSSRKRPEPSVIMATTRGSDLLDQKGFLGSNPSMKQPSSNLNPFLVLAEISEEDFQQATLRRYLPLKN</sequence>
<evidence type="ECO:0000313" key="2">
    <source>
        <dbReference type="EMBL" id="OBA22684.1"/>
    </source>
</evidence>
<dbReference type="Proteomes" id="UP000092555">
    <property type="component" value="Unassembled WGS sequence"/>
</dbReference>
<comment type="caution">
    <text evidence="2">The sequence shown here is derived from an EMBL/GenBank/DDBJ whole genome shotgun (WGS) entry which is preliminary data.</text>
</comment>
<feature type="compositionally biased region" description="Basic and acidic residues" evidence="1">
    <location>
        <begin position="25"/>
        <end position="35"/>
    </location>
</feature>
<evidence type="ECO:0000256" key="1">
    <source>
        <dbReference type="SAM" id="MobiDB-lite"/>
    </source>
</evidence>
<proteinExistence type="predicted"/>
<reference evidence="2 3" key="1">
    <citation type="submission" date="2016-05" db="EMBL/GenBank/DDBJ databases">
        <title>Comparative genomics of biotechnologically important yeasts.</title>
        <authorList>
            <consortium name="DOE Joint Genome Institute"/>
            <person name="Riley R."/>
            <person name="Haridas S."/>
            <person name="Wolfe K.H."/>
            <person name="Lopes M.R."/>
            <person name="Hittinger C.T."/>
            <person name="Goker M."/>
            <person name="Salamov A."/>
            <person name="Wisecaver J."/>
            <person name="Long T.M."/>
            <person name="Aerts A.L."/>
            <person name="Barry K."/>
            <person name="Choi C."/>
            <person name="Clum A."/>
            <person name="Coughlan A.Y."/>
            <person name="Deshpande S."/>
            <person name="Douglass A.P."/>
            <person name="Hanson S.J."/>
            <person name="Klenk H.-P."/>
            <person name="LaButti K."/>
            <person name="Lapidus A."/>
            <person name="Lindquist E."/>
            <person name="Lipzen A."/>
            <person name="Meier-kolthoff J.P."/>
            <person name="Ohm R.A."/>
            <person name="Otillar R.P."/>
            <person name="Pangilinan J."/>
            <person name="Peng Y."/>
            <person name="Rokas A."/>
            <person name="Rosa C.A."/>
            <person name="Scheuner C."/>
            <person name="Sibirny A.A."/>
            <person name="Slot J.C."/>
            <person name="Stielow J.B."/>
            <person name="Sun H."/>
            <person name="Kurtzman C.P."/>
            <person name="Blackwell M."/>
            <person name="Grigoriev I.V."/>
            <person name="Jeffries T.W."/>
        </authorList>
    </citation>
    <scope>NUCLEOTIDE SEQUENCE [LARGE SCALE GENOMIC DNA]</scope>
    <source>
        <strain evidence="2 3">NRRL YB-4993</strain>
    </source>
</reference>
<gene>
    <name evidence="2" type="ORF">METBIDRAFT_29278</name>
</gene>
<accession>A0A1A0HEY6</accession>
<keyword evidence="3" id="KW-1185">Reference proteome</keyword>
<feature type="region of interest" description="Disordered" evidence="1">
    <location>
        <begin position="23"/>
        <end position="43"/>
    </location>
</feature>
<organism evidence="2 3">
    <name type="scientific">Metschnikowia bicuspidata var. bicuspidata NRRL YB-4993</name>
    <dbReference type="NCBI Taxonomy" id="869754"/>
    <lineage>
        <taxon>Eukaryota</taxon>
        <taxon>Fungi</taxon>
        <taxon>Dikarya</taxon>
        <taxon>Ascomycota</taxon>
        <taxon>Saccharomycotina</taxon>
        <taxon>Pichiomycetes</taxon>
        <taxon>Metschnikowiaceae</taxon>
        <taxon>Metschnikowia</taxon>
    </lineage>
</organism>
<name>A0A1A0HEY6_9ASCO</name>
<evidence type="ECO:0000313" key="3">
    <source>
        <dbReference type="Proteomes" id="UP000092555"/>
    </source>
</evidence>
<dbReference type="EMBL" id="LXTC01000001">
    <property type="protein sequence ID" value="OBA22684.1"/>
    <property type="molecule type" value="Genomic_DNA"/>
</dbReference>
<dbReference type="RefSeq" id="XP_018713165.1">
    <property type="nucleotide sequence ID" value="XM_018855375.1"/>
</dbReference>
<dbReference type="GeneID" id="30028351"/>